<evidence type="ECO:0000259" key="1">
    <source>
        <dbReference type="Pfam" id="PF00534"/>
    </source>
</evidence>
<dbReference type="Proteomes" id="UP000262583">
    <property type="component" value="Chromosome"/>
</dbReference>
<sequence length="407" mass="44701">MTNPHPDNSESKAPFKVILVINAFEDDAPTRVMLNVGEALASSGLYECAVAAWSRRGPLRSWAEEKVGRTYVLSSSEEGLGTFAPPGLRFVRLLKQVRPTLVHFSLTRPTLLGVPIASALEVPRIVITQHGTHEWGESSVYPEPLVRGGFFWVARAAHRIVTVSNAVRQELLAAGVPPERLVVIPNGVDPHLFRPLGKDERQNLRKQLCAEGTHSDVYLVGAAGNFRFIKGYDVFLRAAAGLRLRCPNARFVLWGSGPEEPALRALAETLRLTPYLHWGGRVKSLSEWLPALDVFVQPSRQESFGLATAEAMSCGVPVVVSAVGGLRELVPDGVCGIQVPPDDPDSLARVLAMLHQAPSLREAMGQAARERIVREFSIQQMQKRYLNLYEELVQGLPRYGEVACSHC</sequence>
<organism evidence="3 4">
    <name type="scientific">Sumerlaea chitinivorans</name>
    <dbReference type="NCBI Taxonomy" id="2250252"/>
    <lineage>
        <taxon>Bacteria</taxon>
        <taxon>Candidatus Sumerlaeota</taxon>
        <taxon>Candidatus Sumerlaeia</taxon>
        <taxon>Candidatus Sumerlaeales</taxon>
        <taxon>Candidatus Sumerlaeaceae</taxon>
        <taxon>Candidatus Sumerlaea</taxon>
    </lineage>
</organism>
<evidence type="ECO:0000259" key="2">
    <source>
        <dbReference type="Pfam" id="PF13439"/>
    </source>
</evidence>
<dbReference type="KEGG" id="schv:BRCON_0560"/>
<reference evidence="3 4" key="1">
    <citation type="submission" date="2018-05" db="EMBL/GenBank/DDBJ databases">
        <title>A metagenomic window into the 2 km-deep terrestrial subsurface aquifer revealed taxonomically and functionally diverse microbial community comprising novel uncultured bacterial lineages.</title>
        <authorList>
            <person name="Kadnikov V.V."/>
            <person name="Mardanov A.V."/>
            <person name="Beletsky A.V."/>
            <person name="Banks D."/>
            <person name="Pimenov N.V."/>
            <person name="Frank Y.A."/>
            <person name="Karnachuk O.V."/>
            <person name="Ravin N.V."/>
        </authorList>
    </citation>
    <scope>NUCLEOTIDE SEQUENCE [LARGE SCALE GENOMIC DNA]</scope>
    <source>
        <strain evidence="3">BY</strain>
    </source>
</reference>
<gene>
    <name evidence="3" type="ORF">BRCON_0560</name>
</gene>
<dbReference type="InterPro" id="IPR001296">
    <property type="entry name" value="Glyco_trans_1"/>
</dbReference>
<proteinExistence type="predicted"/>
<dbReference type="InterPro" id="IPR028098">
    <property type="entry name" value="Glyco_trans_4-like_N"/>
</dbReference>
<feature type="domain" description="Glycosyl transferase family 1" evidence="1">
    <location>
        <begin position="216"/>
        <end position="371"/>
    </location>
</feature>
<dbReference type="Gene3D" id="3.40.50.2000">
    <property type="entry name" value="Glycogen Phosphorylase B"/>
    <property type="match status" value="2"/>
</dbReference>
<evidence type="ECO:0000313" key="3">
    <source>
        <dbReference type="EMBL" id="AXA35337.1"/>
    </source>
</evidence>
<evidence type="ECO:0000313" key="4">
    <source>
        <dbReference type="Proteomes" id="UP000262583"/>
    </source>
</evidence>
<dbReference type="GO" id="GO:0016740">
    <property type="term" value="F:transferase activity"/>
    <property type="evidence" value="ECO:0007669"/>
    <property type="project" value="UniProtKB-KW"/>
</dbReference>
<keyword evidence="3" id="KW-0808">Transferase</keyword>
<protein>
    <submittedName>
        <fullName evidence="3">Glycosyltransferase</fullName>
    </submittedName>
</protein>
<dbReference type="AlphaFoldDB" id="A0A2Z4Y293"/>
<dbReference type="EMBL" id="CP030759">
    <property type="protein sequence ID" value="AXA35337.1"/>
    <property type="molecule type" value="Genomic_DNA"/>
</dbReference>
<feature type="domain" description="Glycosyltransferase subfamily 4-like N-terminal" evidence="2">
    <location>
        <begin position="31"/>
        <end position="190"/>
    </location>
</feature>
<name>A0A2Z4Y293_SUMC1</name>
<dbReference type="Pfam" id="PF13439">
    <property type="entry name" value="Glyco_transf_4"/>
    <property type="match status" value="1"/>
</dbReference>
<dbReference type="Pfam" id="PF00534">
    <property type="entry name" value="Glycos_transf_1"/>
    <property type="match status" value="1"/>
</dbReference>
<dbReference type="SUPFAM" id="SSF53756">
    <property type="entry name" value="UDP-Glycosyltransferase/glycogen phosphorylase"/>
    <property type="match status" value="1"/>
</dbReference>
<accession>A0A2Z4Y293</accession>
<dbReference type="PANTHER" id="PTHR12526">
    <property type="entry name" value="GLYCOSYLTRANSFERASE"/>
    <property type="match status" value="1"/>
</dbReference>